<dbReference type="InterPro" id="IPR023093">
    <property type="entry name" value="ScpA-like_C"/>
</dbReference>
<name>A0AAW1DIP6_9HEMI</name>
<dbReference type="EMBL" id="JAPXFL010000002">
    <property type="protein sequence ID" value="KAK9510721.1"/>
    <property type="molecule type" value="Genomic_DNA"/>
</dbReference>
<dbReference type="Gene3D" id="1.10.10.580">
    <property type="entry name" value="Structural maintenance of chromosome 1. Chain E"/>
    <property type="match status" value="1"/>
</dbReference>
<evidence type="ECO:0008006" key="3">
    <source>
        <dbReference type="Google" id="ProtNLM"/>
    </source>
</evidence>
<evidence type="ECO:0000313" key="1">
    <source>
        <dbReference type="EMBL" id="KAK9510721.1"/>
    </source>
</evidence>
<accession>A0AAW1DIP6</accession>
<evidence type="ECO:0000313" key="2">
    <source>
        <dbReference type="Proteomes" id="UP001461498"/>
    </source>
</evidence>
<protein>
    <recommendedName>
        <fullName evidence="3">Rad21/Rec8-like protein N-terminal domain-containing protein</fullName>
    </recommendedName>
</protein>
<keyword evidence="2" id="KW-1185">Reference proteome</keyword>
<comment type="caution">
    <text evidence="1">The sequence shown here is derived from an EMBL/GenBank/DDBJ whole genome shotgun (WGS) entry which is preliminary data.</text>
</comment>
<reference evidence="1 2" key="1">
    <citation type="submission" date="2022-12" db="EMBL/GenBank/DDBJ databases">
        <title>Chromosome-level genome assembly of true bugs.</title>
        <authorList>
            <person name="Ma L."/>
            <person name="Li H."/>
        </authorList>
    </citation>
    <scope>NUCLEOTIDE SEQUENCE [LARGE SCALE GENOMIC DNA]</scope>
    <source>
        <strain evidence="1">Lab_2022b</strain>
    </source>
</reference>
<gene>
    <name evidence="1" type="ORF">O3M35_005454</name>
</gene>
<proteinExistence type="predicted"/>
<dbReference type="Proteomes" id="UP001461498">
    <property type="component" value="Unassembled WGS sequence"/>
</dbReference>
<dbReference type="AlphaFoldDB" id="A0AAW1DIP6"/>
<sequence length="582" mass="66642">MDYLLNADLEDVLIAVKKEALKIERETKVKQREKGINLKNVIYLTKAHISKLPEASAMLGTKERLKIYNLRLIFIGMYILFDKNLKNFFKLYEKLIINKENNLCKKEMKTKKDVISLSDSLMKVTMPAKKKRKNLCIQNAQEEDINVTISSNQLRGIIQLENSVNSSLIEEVPKSSIDNERDSFLFSPLNEKSERASSIGNELRMQSAASDEIGTLINKVSLPSASDIQVDELMRNMIPEELPRPQELNTFERDPPVEPVPRLRQSNEDLLIRQSIAHSVPYIDEISDLSTPRKRNIPEAKIIKNIFKQASFYTYEQVNKRLNVENRYKQINFHQILSQIPSDDNTFLNDEFNVGLKSLAFSFIVYEEEDIDDISENIVKIREESNISTISAIEFANNLVEPSIISERGLNNAKFPENNLIEMNNGQPVPAQLTISDKADNVAQDSLVDKSLKTNTSQGKTTPEKIDKIPRKLTRNSKEVQEITTEASNKNLCAEESRFELLIPSSDIEFRQNIMNNIEELWQENDTIKFTDICSKGQSKLMAAKVFNSLIGLHSLQKIFLRQESTDPDDIFICKTQQTFPE</sequence>
<organism evidence="1 2">
    <name type="scientific">Rhynocoris fuscipes</name>
    <dbReference type="NCBI Taxonomy" id="488301"/>
    <lineage>
        <taxon>Eukaryota</taxon>
        <taxon>Metazoa</taxon>
        <taxon>Ecdysozoa</taxon>
        <taxon>Arthropoda</taxon>
        <taxon>Hexapoda</taxon>
        <taxon>Insecta</taxon>
        <taxon>Pterygota</taxon>
        <taxon>Neoptera</taxon>
        <taxon>Paraneoptera</taxon>
        <taxon>Hemiptera</taxon>
        <taxon>Heteroptera</taxon>
        <taxon>Panheteroptera</taxon>
        <taxon>Cimicomorpha</taxon>
        <taxon>Reduviidae</taxon>
        <taxon>Harpactorinae</taxon>
        <taxon>Harpactorini</taxon>
        <taxon>Rhynocoris</taxon>
    </lineage>
</organism>